<dbReference type="PANTHER" id="PTHR31390">
    <property type="entry name" value="EXPRESSED PROTEIN"/>
    <property type="match status" value="1"/>
</dbReference>
<sequence length="1006" mass="111921">MECHSELKCNLSVQRSLRTSEKPLHPQARQNLNLQERLNPEKLNLLYADLHHEISQYAKDIPPKSSEDFKRQQTDSKPSEEDELVKYMSNLPSYLERGENLQEKVLNVGVLDWGRLEKWRYSHKSIPDVSSRCSPSGSNSSSSLSTDGSTAHSSSGYSRSPAPPRRRRPSLQYHLTASPIKGHSQDIKAFAGSIGKFQDRKPPESNILSGKEKFSRTDQPLYIPGIKQEENKRKSPDTKINQNSRFIPNTKIQDGEIKKRPEKLQLPNSNDIDQDVPGKLKTVLLLPRNLPQKHPSEVSERSDLTKLLGRPSAEAIRRSFSKRSKEIPGAELNSDIPHSCPLPCEVNIEQSHLKQSCTMDSQSVNFSSNTSNPMSRLAKVGISPPRSRNRGEKKSIIARTNATNEVSKGLDVKVNEFTDEKVRSSSPFRRLNIGLGKMIKSSSSKEGLATQHKSSTNTSAKSASAKFVASACADTSEFDKLNARARSSPLRRLLEPLLKPKAANCNYFVEPSQRESTSRGRACKNTNGQLDSLTVHSGKSQLDTTVQALLRVVIKNGQPLFTFAVDNDNYILAATMKKLGTSRKGDYSLIYTFFTIHEVKKNSGWINQGGRSKGKSLDYIPNVVAQMKVSDSQFSNLMGQQCLDQFSLREFVLFSVDLRPLDQQSSDFQPNDELAAVVVKIPKSSNRSSIRDGCQSNNYNDMPEVGSEERLPGVRCYSNTTANIQKLPSVDEDRVSATVILPSGVHSLPSKGGPSSLIERWKSGGLCDCGGWDMGCKLQILANRDHISKKLCSSNSSMDKFELFCQEEVQGNQHLFSLAPFKDGIYSVEFKSSLSILQAFSICIAVLDSKKSCEPSEASHSFEEKSSGETVLVQSDRIRAHNRIEEVPARYVSYPPLSPVGRVYSKSDSVLCQQEIARLALPKTSFPIEQTRILIWCKDEITKGFIYKPSITRALINVGLLRQDKVAFGGGDGSENCQTVEQFYISTTTTLSTKDSKNRKEHKNIS</sequence>
<accession>A0A6A1WM52</accession>
<dbReference type="Pfam" id="PF12043">
    <property type="entry name" value="DUF3527"/>
    <property type="match status" value="2"/>
</dbReference>
<organism evidence="2 3">
    <name type="scientific">Morella rubra</name>
    <name type="common">Chinese bayberry</name>
    <dbReference type="NCBI Taxonomy" id="262757"/>
    <lineage>
        <taxon>Eukaryota</taxon>
        <taxon>Viridiplantae</taxon>
        <taxon>Streptophyta</taxon>
        <taxon>Embryophyta</taxon>
        <taxon>Tracheophyta</taxon>
        <taxon>Spermatophyta</taxon>
        <taxon>Magnoliopsida</taxon>
        <taxon>eudicotyledons</taxon>
        <taxon>Gunneridae</taxon>
        <taxon>Pentapetalae</taxon>
        <taxon>rosids</taxon>
        <taxon>fabids</taxon>
        <taxon>Fagales</taxon>
        <taxon>Myricaceae</taxon>
        <taxon>Morella</taxon>
    </lineage>
</organism>
<feature type="region of interest" description="Disordered" evidence="1">
    <location>
        <begin position="364"/>
        <end position="392"/>
    </location>
</feature>
<protein>
    <recommendedName>
        <fullName evidence="4">DUF3527 domain-containing protein</fullName>
    </recommendedName>
</protein>
<evidence type="ECO:0000313" key="3">
    <source>
        <dbReference type="Proteomes" id="UP000516437"/>
    </source>
</evidence>
<name>A0A6A1WM52_9ROSI</name>
<dbReference type="AlphaFoldDB" id="A0A6A1WM52"/>
<feature type="region of interest" description="Disordered" evidence="1">
    <location>
        <begin position="59"/>
        <end position="84"/>
    </location>
</feature>
<proteinExistence type="predicted"/>
<dbReference type="OrthoDB" id="1898655at2759"/>
<feature type="compositionally biased region" description="Polar residues" evidence="1">
    <location>
        <begin position="238"/>
        <end position="252"/>
    </location>
</feature>
<reference evidence="2 3" key="1">
    <citation type="journal article" date="2019" name="Plant Biotechnol. J.">
        <title>The red bayberry genome and genetic basis of sex determination.</title>
        <authorList>
            <person name="Jia H.M."/>
            <person name="Jia H.J."/>
            <person name="Cai Q.L."/>
            <person name="Wang Y."/>
            <person name="Zhao H.B."/>
            <person name="Yang W.F."/>
            <person name="Wang G.Y."/>
            <person name="Li Y.H."/>
            <person name="Zhan D.L."/>
            <person name="Shen Y.T."/>
            <person name="Niu Q.F."/>
            <person name="Chang L."/>
            <person name="Qiu J."/>
            <person name="Zhao L."/>
            <person name="Xie H.B."/>
            <person name="Fu W.Y."/>
            <person name="Jin J."/>
            <person name="Li X.W."/>
            <person name="Jiao Y."/>
            <person name="Zhou C.C."/>
            <person name="Tu T."/>
            <person name="Chai C.Y."/>
            <person name="Gao J.L."/>
            <person name="Fan L.J."/>
            <person name="van de Weg E."/>
            <person name="Wang J.Y."/>
            <person name="Gao Z.S."/>
        </authorList>
    </citation>
    <scope>NUCLEOTIDE SEQUENCE [LARGE SCALE GENOMIC DNA]</scope>
    <source>
        <tissue evidence="2">Leaves</tissue>
    </source>
</reference>
<evidence type="ECO:0000313" key="2">
    <source>
        <dbReference type="EMBL" id="KAB1225793.1"/>
    </source>
</evidence>
<feature type="compositionally biased region" description="Basic and acidic residues" evidence="1">
    <location>
        <begin position="227"/>
        <end position="237"/>
    </location>
</feature>
<feature type="region of interest" description="Disordered" evidence="1">
    <location>
        <begin position="126"/>
        <end position="168"/>
    </location>
</feature>
<dbReference type="PANTHER" id="PTHR31390:SF4">
    <property type="entry name" value="DUF3527 DOMAIN-CONTAINING PROTEIN"/>
    <property type="match status" value="1"/>
</dbReference>
<comment type="caution">
    <text evidence="2">The sequence shown here is derived from an EMBL/GenBank/DDBJ whole genome shotgun (WGS) entry which is preliminary data.</text>
</comment>
<dbReference type="EMBL" id="RXIC02000019">
    <property type="protein sequence ID" value="KAB1225793.1"/>
    <property type="molecule type" value="Genomic_DNA"/>
</dbReference>
<feature type="region of interest" description="Disordered" evidence="1">
    <location>
        <begin position="441"/>
        <end position="460"/>
    </location>
</feature>
<gene>
    <name evidence="2" type="ORF">CJ030_MR1G000395</name>
</gene>
<dbReference type="InterPro" id="IPR021916">
    <property type="entry name" value="DUF3527"/>
</dbReference>
<feature type="compositionally biased region" description="Low complexity" evidence="1">
    <location>
        <begin position="130"/>
        <end position="160"/>
    </location>
</feature>
<feature type="region of interest" description="Disordered" evidence="1">
    <location>
        <begin position="193"/>
        <end position="255"/>
    </location>
</feature>
<feature type="compositionally biased region" description="Basic and acidic residues" evidence="1">
    <location>
        <begin position="61"/>
        <end position="79"/>
    </location>
</feature>
<keyword evidence="3" id="KW-1185">Reference proteome</keyword>
<evidence type="ECO:0008006" key="4">
    <source>
        <dbReference type="Google" id="ProtNLM"/>
    </source>
</evidence>
<dbReference type="Proteomes" id="UP000516437">
    <property type="component" value="Chromosome 1"/>
</dbReference>
<evidence type="ECO:0000256" key="1">
    <source>
        <dbReference type="SAM" id="MobiDB-lite"/>
    </source>
</evidence>
<feature type="compositionally biased region" description="Polar residues" evidence="1">
    <location>
        <begin position="364"/>
        <end position="374"/>
    </location>
</feature>